<reference evidence="2 3" key="1">
    <citation type="submission" date="2016-10" db="EMBL/GenBank/DDBJ databases">
        <title>Genome sequence of Streptomyces gilvigriseus MUSC 26.</title>
        <authorList>
            <person name="Lee L.-H."/>
            <person name="Ser H.-L."/>
        </authorList>
    </citation>
    <scope>NUCLEOTIDE SEQUENCE [LARGE SCALE GENOMIC DNA]</scope>
    <source>
        <strain evidence="2 3">MUSC 26</strain>
    </source>
</reference>
<evidence type="ECO:0000256" key="1">
    <source>
        <dbReference type="SAM" id="SignalP"/>
    </source>
</evidence>
<dbReference type="OrthoDB" id="3212108at2"/>
<dbReference type="Gene3D" id="1.10.4030.10">
    <property type="entry name" value="Porin chaperone SurA, peptide-binding domain"/>
    <property type="match status" value="1"/>
</dbReference>
<dbReference type="STRING" id="1428644.BIV57_03715"/>
<feature type="signal peptide" evidence="1">
    <location>
        <begin position="1"/>
        <end position="24"/>
    </location>
</feature>
<dbReference type="Proteomes" id="UP000243342">
    <property type="component" value="Unassembled WGS sequence"/>
</dbReference>
<protein>
    <recommendedName>
        <fullName evidence="4">SurA N-terminal domain-containing protein</fullName>
    </recommendedName>
</protein>
<dbReference type="AlphaFoldDB" id="A0A1J7BJN2"/>
<dbReference type="EMBL" id="MLCF01000011">
    <property type="protein sequence ID" value="OIV38854.1"/>
    <property type="molecule type" value="Genomic_DNA"/>
</dbReference>
<feature type="chain" id="PRO_5038989637" description="SurA N-terminal domain-containing protein" evidence="1">
    <location>
        <begin position="25"/>
        <end position="197"/>
    </location>
</feature>
<dbReference type="InterPro" id="IPR027304">
    <property type="entry name" value="Trigger_fact/SurA_dom_sf"/>
</dbReference>
<evidence type="ECO:0000313" key="2">
    <source>
        <dbReference type="EMBL" id="OIV38854.1"/>
    </source>
</evidence>
<keyword evidence="1" id="KW-0732">Signal</keyword>
<organism evidence="2 3">
    <name type="scientific">Mangrovactinospora gilvigrisea</name>
    <dbReference type="NCBI Taxonomy" id="1428644"/>
    <lineage>
        <taxon>Bacteria</taxon>
        <taxon>Bacillati</taxon>
        <taxon>Actinomycetota</taxon>
        <taxon>Actinomycetes</taxon>
        <taxon>Kitasatosporales</taxon>
        <taxon>Streptomycetaceae</taxon>
        <taxon>Mangrovactinospora</taxon>
    </lineage>
</organism>
<proteinExistence type="predicted"/>
<dbReference type="PROSITE" id="PS51257">
    <property type="entry name" value="PROKAR_LIPOPROTEIN"/>
    <property type="match status" value="1"/>
</dbReference>
<gene>
    <name evidence="2" type="ORF">BIV57_03715</name>
</gene>
<dbReference type="RefSeq" id="WP_071655187.1">
    <property type="nucleotide sequence ID" value="NZ_MLCF01000011.1"/>
</dbReference>
<evidence type="ECO:0000313" key="3">
    <source>
        <dbReference type="Proteomes" id="UP000243342"/>
    </source>
</evidence>
<sequence>MSARRTCSLAVLACAGMLALSGCGGTPHPGAAAVVGGHRITVAAVQSQAGQLRGAVGADAKTVNLPRFTLNRMINDRVLDRAATAQGITVQASDWRRLEAADEKTVGGRAALEQTLLQHEGLLPGQIDDFYRQQAEWQQLQASTGQPAGSKAAATAGRKILADTAAGLHIDINPRYGSWDVAKMQLGKASEPWLKQA</sequence>
<name>A0A1J7BJN2_9ACTN</name>
<keyword evidence="3" id="KW-1185">Reference proteome</keyword>
<accession>A0A1J7BJN2</accession>
<comment type="caution">
    <text evidence="2">The sequence shown here is derived from an EMBL/GenBank/DDBJ whole genome shotgun (WGS) entry which is preliminary data.</text>
</comment>
<dbReference type="SUPFAM" id="SSF109998">
    <property type="entry name" value="Triger factor/SurA peptide-binding domain-like"/>
    <property type="match status" value="1"/>
</dbReference>
<evidence type="ECO:0008006" key="4">
    <source>
        <dbReference type="Google" id="ProtNLM"/>
    </source>
</evidence>